<evidence type="ECO:0000313" key="3">
    <source>
        <dbReference type="Proteomes" id="UP000187209"/>
    </source>
</evidence>
<sequence>MQVLENGQPLNIHLPLKQSKPTMNSLSKKPPKLNLAISLEKNWNSRFFVTYSKDNLNFHKFQREYFDTNRKFDKHYRDKYAERDAIARVVSYSKQGPFKKQKTLKSIKTHKNLFKISHNIRTRESLFYQENKTQRPKPEKKISILDPDELLK</sequence>
<keyword evidence="3" id="KW-1185">Reference proteome</keyword>
<organism evidence="2 3">
    <name type="scientific">Stentor coeruleus</name>
    <dbReference type="NCBI Taxonomy" id="5963"/>
    <lineage>
        <taxon>Eukaryota</taxon>
        <taxon>Sar</taxon>
        <taxon>Alveolata</taxon>
        <taxon>Ciliophora</taxon>
        <taxon>Postciliodesmatophora</taxon>
        <taxon>Heterotrichea</taxon>
        <taxon>Heterotrichida</taxon>
        <taxon>Stentoridae</taxon>
        <taxon>Stentor</taxon>
    </lineage>
</organism>
<feature type="region of interest" description="Disordered" evidence="1">
    <location>
        <begin position="130"/>
        <end position="152"/>
    </location>
</feature>
<dbReference type="AlphaFoldDB" id="A0A1R2C1I9"/>
<protein>
    <submittedName>
        <fullName evidence="2">Uncharacterized protein</fullName>
    </submittedName>
</protein>
<gene>
    <name evidence="2" type="ORF">SteCoe_16254</name>
</gene>
<accession>A0A1R2C1I9</accession>
<evidence type="ECO:0000256" key="1">
    <source>
        <dbReference type="SAM" id="MobiDB-lite"/>
    </source>
</evidence>
<proteinExistence type="predicted"/>
<feature type="region of interest" description="Disordered" evidence="1">
    <location>
        <begin position="1"/>
        <end position="28"/>
    </location>
</feature>
<comment type="caution">
    <text evidence="2">The sequence shown here is derived from an EMBL/GenBank/DDBJ whole genome shotgun (WGS) entry which is preliminary data.</text>
</comment>
<dbReference type="EMBL" id="MPUH01000322">
    <property type="protein sequence ID" value="OMJ82923.1"/>
    <property type="molecule type" value="Genomic_DNA"/>
</dbReference>
<dbReference type="Proteomes" id="UP000187209">
    <property type="component" value="Unassembled WGS sequence"/>
</dbReference>
<name>A0A1R2C1I9_9CILI</name>
<evidence type="ECO:0000313" key="2">
    <source>
        <dbReference type="EMBL" id="OMJ82923.1"/>
    </source>
</evidence>
<feature type="compositionally biased region" description="Basic and acidic residues" evidence="1">
    <location>
        <begin position="132"/>
        <end position="152"/>
    </location>
</feature>
<reference evidence="2 3" key="1">
    <citation type="submission" date="2016-11" db="EMBL/GenBank/DDBJ databases">
        <title>The macronuclear genome of Stentor coeruleus: a giant cell with tiny introns.</title>
        <authorList>
            <person name="Slabodnick M."/>
            <person name="Ruby J.G."/>
            <person name="Reiff S.B."/>
            <person name="Swart E.C."/>
            <person name="Gosai S."/>
            <person name="Prabakaran S."/>
            <person name="Witkowska E."/>
            <person name="Larue G.E."/>
            <person name="Fisher S."/>
            <person name="Freeman R.M."/>
            <person name="Gunawardena J."/>
            <person name="Chu W."/>
            <person name="Stover N.A."/>
            <person name="Gregory B.D."/>
            <person name="Nowacki M."/>
            <person name="Derisi J."/>
            <person name="Roy S.W."/>
            <person name="Marshall W.F."/>
            <person name="Sood P."/>
        </authorList>
    </citation>
    <scope>NUCLEOTIDE SEQUENCE [LARGE SCALE GENOMIC DNA]</scope>
    <source>
        <strain evidence="2">WM001</strain>
    </source>
</reference>